<sequence length="366" mass="40461">MKNLLFSLLILGAMGCSKKAAPPAPKPVPVQMAKAIAKDVPYYISTVGHMEAYNIIDLMAQANGQLIETYFADGDDVKEGQLLYLIDQRPYLAELEKAEGQLEENIASLGYAERTAERNSQLVKDEYISQNDYDNLITNVIVDDALVKQSRADVENAKINLGYTTVYAPMDARAGESLIDDGNLILENAETTLVTLNQITPIYSTFFVNEKHLPAVQRYRAKYNDLKVYVTVDDPGTPTYEGLLTFIDNGVDLSTGMIKMKATLPNLDKILWPNQYVKVKLVLDTLENAVLVPFEAVQISPKTKYVYILKGNGTVERRNVTVGQMQEDNTIVITKGVKAGEKVITVGQVNLFPGAKVTVVTNEGDR</sequence>
<dbReference type="Proteomes" id="UP001194714">
    <property type="component" value="Unassembled WGS sequence"/>
</dbReference>
<evidence type="ECO:0000313" key="12">
    <source>
        <dbReference type="Proteomes" id="UP001194714"/>
    </source>
</evidence>
<dbReference type="SUPFAM" id="SSF111369">
    <property type="entry name" value="HlyD-like secretion proteins"/>
    <property type="match status" value="1"/>
</dbReference>
<feature type="domain" description="Multidrug resistance protein MdtA-like C-terminal permuted SH3" evidence="10">
    <location>
        <begin position="288"/>
        <end position="347"/>
    </location>
</feature>
<gene>
    <name evidence="11" type="ORF">NEPTK9_000996</name>
</gene>
<dbReference type="InterPro" id="IPR058627">
    <property type="entry name" value="MdtA-like_C"/>
</dbReference>
<dbReference type="Pfam" id="PF25917">
    <property type="entry name" value="BSH_RND"/>
    <property type="match status" value="1"/>
</dbReference>
<reference evidence="11 12" key="1">
    <citation type="submission" date="2020-01" db="EMBL/GenBank/DDBJ databases">
        <title>Draft genome sequence of Cand. Neptunochlamydia vexilliferae K9.</title>
        <authorList>
            <person name="Schulz F."/>
            <person name="Koestlbacher S."/>
            <person name="Wascher F."/>
            <person name="Pizzetti I."/>
            <person name="Horn M."/>
        </authorList>
    </citation>
    <scope>NUCLEOTIDE SEQUENCE [LARGE SCALE GENOMIC DNA]</scope>
    <source>
        <strain evidence="11 12">K9</strain>
    </source>
</reference>
<evidence type="ECO:0000256" key="5">
    <source>
        <dbReference type="ARBA" id="ARBA00022519"/>
    </source>
</evidence>
<dbReference type="Gene3D" id="2.40.420.20">
    <property type="match status" value="1"/>
</dbReference>
<accession>A0ABS0B0W6</accession>
<dbReference type="Gene3D" id="2.40.50.100">
    <property type="match status" value="1"/>
</dbReference>
<evidence type="ECO:0000256" key="4">
    <source>
        <dbReference type="ARBA" id="ARBA00022475"/>
    </source>
</evidence>
<dbReference type="PROSITE" id="PS51257">
    <property type="entry name" value="PROKAR_LIPOPROTEIN"/>
    <property type="match status" value="1"/>
</dbReference>
<feature type="domain" description="Multidrug resistance protein MdtA-like barrel-sandwich hybrid" evidence="8">
    <location>
        <begin position="55"/>
        <end position="195"/>
    </location>
</feature>
<evidence type="ECO:0000256" key="6">
    <source>
        <dbReference type="ARBA" id="ARBA00023136"/>
    </source>
</evidence>
<dbReference type="Gene3D" id="2.40.30.170">
    <property type="match status" value="1"/>
</dbReference>
<evidence type="ECO:0000259" key="7">
    <source>
        <dbReference type="Pfam" id="PF25876"/>
    </source>
</evidence>
<evidence type="ECO:0000259" key="8">
    <source>
        <dbReference type="Pfam" id="PF25917"/>
    </source>
</evidence>
<evidence type="ECO:0000259" key="9">
    <source>
        <dbReference type="Pfam" id="PF25944"/>
    </source>
</evidence>
<comment type="subcellular location">
    <subcellularLocation>
        <location evidence="1">Cell membrane</location>
    </subcellularLocation>
</comment>
<comment type="similarity">
    <text evidence="2">Belongs to the membrane fusion protein (MFP) (TC 8.A.1) family.</text>
</comment>
<evidence type="ECO:0000256" key="2">
    <source>
        <dbReference type="ARBA" id="ARBA00009477"/>
    </source>
</evidence>
<evidence type="ECO:0000256" key="3">
    <source>
        <dbReference type="ARBA" id="ARBA00022448"/>
    </source>
</evidence>
<keyword evidence="3" id="KW-0813">Transport</keyword>
<keyword evidence="6" id="KW-0472">Membrane</keyword>
<dbReference type="Pfam" id="PF25876">
    <property type="entry name" value="HH_MFP_RND"/>
    <property type="match status" value="1"/>
</dbReference>
<dbReference type="Pfam" id="PF25967">
    <property type="entry name" value="RND-MFP_C"/>
    <property type="match status" value="1"/>
</dbReference>
<dbReference type="RefSeq" id="WP_194847785.1">
    <property type="nucleotide sequence ID" value="NZ_JAAEJV010000024.1"/>
</dbReference>
<organism evidence="11 12">
    <name type="scientific">Candidatus Neptunichlamydia vexilliferae</name>
    <dbReference type="NCBI Taxonomy" id="1651774"/>
    <lineage>
        <taxon>Bacteria</taxon>
        <taxon>Pseudomonadati</taxon>
        <taxon>Chlamydiota</taxon>
        <taxon>Chlamydiia</taxon>
        <taxon>Parachlamydiales</taxon>
        <taxon>Simkaniaceae</taxon>
        <taxon>Candidatus Neptunichlamydia</taxon>
    </lineage>
</organism>
<dbReference type="EMBL" id="JAAEJV010000024">
    <property type="protein sequence ID" value="MBF5059482.1"/>
    <property type="molecule type" value="Genomic_DNA"/>
</dbReference>
<name>A0ABS0B0W6_9BACT</name>
<dbReference type="InterPro" id="IPR006143">
    <property type="entry name" value="RND_pump_MFP"/>
</dbReference>
<proteinExistence type="inferred from homology"/>
<dbReference type="PANTHER" id="PTHR30469">
    <property type="entry name" value="MULTIDRUG RESISTANCE PROTEIN MDTA"/>
    <property type="match status" value="1"/>
</dbReference>
<keyword evidence="4" id="KW-1003">Cell membrane</keyword>
<dbReference type="Pfam" id="PF25944">
    <property type="entry name" value="Beta-barrel_RND"/>
    <property type="match status" value="1"/>
</dbReference>
<evidence type="ECO:0000259" key="10">
    <source>
        <dbReference type="Pfam" id="PF25967"/>
    </source>
</evidence>
<dbReference type="Gene3D" id="1.10.287.470">
    <property type="entry name" value="Helix hairpin bin"/>
    <property type="match status" value="1"/>
</dbReference>
<comment type="caution">
    <text evidence="11">The sequence shown here is derived from an EMBL/GenBank/DDBJ whole genome shotgun (WGS) entry which is preliminary data.</text>
</comment>
<evidence type="ECO:0000256" key="1">
    <source>
        <dbReference type="ARBA" id="ARBA00004236"/>
    </source>
</evidence>
<feature type="domain" description="Multidrug resistance protein MdtA-like beta-barrel" evidence="9">
    <location>
        <begin position="201"/>
        <end position="284"/>
    </location>
</feature>
<feature type="domain" description="Multidrug resistance protein MdtA-like alpha-helical hairpin" evidence="7">
    <location>
        <begin position="95"/>
        <end position="164"/>
    </location>
</feature>
<dbReference type="NCBIfam" id="TIGR01730">
    <property type="entry name" value="RND_mfp"/>
    <property type="match status" value="1"/>
</dbReference>
<dbReference type="InterPro" id="IPR058626">
    <property type="entry name" value="MdtA-like_b-barrel"/>
</dbReference>
<dbReference type="InterPro" id="IPR058625">
    <property type="entry name" value="MdtA-like_BSH"/>
</dbReference>
<keyword evidence="5" id="KW-0997">Cell inner membrane</keyword>
<protein>
    <submittedName>
        <fullName evidence="11">Multidrug resistance protein MdtA</fullName>
    </submittedName>
</protein>
<evidence type="ECO:0000313" key="11">
    <source>
        <dbReference type="EMBL" id="MBF5059482.1"/>
    </source>
</evidence>
<dbReference type="PANTHER" id="PTHR30469:SF36">
    <property type="entry name" value="BLL3903 PROTEIN"/>
    <property type="match status" value="1"/>
</dbReference>
<dbReference type="InterPro" id="IPR058624">
    <property type="entry name" value="MdtA-like_HH"/>
</dbReference>
<keyword evidence="12" id="KW-1185">Reference proteome</keyword>